<evidence type="ECO:0000313" key="4">
    <source>
        <dbReference type="EMBL" id="TID15680.1"/>
    </source>
</evidence>
<dbReference type="Pfam" id="PF25156">
    <property type="entry name" value="PNGase_A_C"/>
    <property type="match status" value="1"/>
</dbReference>
<dbReference type="EMBL" id="SNSC02000020">
    <property type="protein sequence ID" value="TID15680.1"/>
    <property type="molecule type" value="Genomic_DNA"/>
</dbReference>
<dbReference type="Pfam" id="PF12222">
    <property type="entry name" value="PNGaseA"/>
    <property type="match status" value="1"/>
</dbReference>
<feature type="chain" id="PRO_5021252593" evidence="2">
    <location>
        <begin position="23"/>
        <end position="644"/>
    </location>
</feature>
<keyword evidence="2" id="KW-0732">Signal</keyword>
<evidence type="ECO:0000313" key="5">
    <source>
        <dbReference type="Proteomes" id="UP000298493"/>
    </source>
</evidence>
<dbReference type="PANTHER" id="PTHR31104">
    <property type="entry name" value="PEPTIDE-N4-(N-ACETYL-BETA-GLUCOSAMINYL)ASPARAGINE AMIDASE A PROTEIN"/>
    <property type="match status" value="1"/>
</dbReference>
<evidence type="ECO:0000256" key="1">
    <source>
        <dbReference type="SAM" id="MobiDB-lite"/>
    </source>
</evidence>
<evidence type="ECO:0000256" key="2">
    <source>
        <dbReference type="SAM" id="SignalP"/>
    </source>
</evidence>
<reference evidence="4 5" key="1">
    <citation type="submission" date="2019-04" db="EMBL/GenBank/DDBJ databases">
        <title>High contiguity whole genome sequence and gene annotation resource for two Venturia nashicola isolates.</title>
        <authorList>
            <person name="Prokchorchik M."/>
            <person name="Won K."/>
            <person name="Lee Y."/>
            <person name="Choi E.D."/>
            <person name="Segonzac C."/>
            <person name="Sohn K.H."/>
        </authorList>
    </citation>
    <scope>NUCLEOTIDE SEQUENCE [LARGE SCALE GENOMIC DNA]</scope>
    <source>
        <strain evidence="4 5">PRI2</strain>
    </source>
</reference>
<dbReference type="OrthoDB" id="1612078at2759"/>
<dbReference type="InterPro" id="IPR021102">
    <property type="entry name" value="PNGase_A"/>
</dbReference>
<dbReference type="InterPro" id="IPR056948">
    <property type="entry name" value="PNGaseA_N"/>
</dbReference>
<feature type="domain" description="Peptide N-acetyl-beta-D-glucosaminyl asparaginase amidase A N-terminal" evidence="3">
    <location>
        <begin position="99"/>
        <end position="409"/>
    </location>
</feature>
<dbReference type="AlphaFoldDB" id="A0A4Z1P4N1"/>
<keyword evidence="5" id="KW-1185">Reference proteome</keyword>
<organism evidence="4 5">
    <name type="scientific">Venturia nashicola</name>
    <dbReference type="NCBI Taxonomy" id="86259"/>
    <lineage>
        <taxon>Eukaryota</taxon>
        <taxon>Fungi</taxon>
        <taxon>Dikarya</taxon>
        <taxon>Ascomycota</taxon>
        <taxon>Pezizomycotina</taxon>
        <taxon>Dothideomycetes</taxon>
        <taxon>Pleosporomycetidae</taxon>
        <taxon>Venturiales</taxon>
        <taxon>Venturiaceae</taxon>
        <taxon>Venturia</taxon>
    </lineage>
</organism>
<dbReference type="Proteomes" id="UP000298493">
    <property type="component" value="Unassembled WGS sequence"/>
</dbReference>
<feature type="compositionally biased region" description="Low complexity" evidence="1">
    <location>
        <begin position="425"/>
        <end position="434"/>
    </location>
</feature>
<sequence>MSSTSWSWFLLALLSLSPSVTSRSSSSGQPVGAVHQVVSLSPRLASPSSESGPIGGAIHHAKRSVHKLTSDWQSPNQSRPILDVFQVSKPLAQVPLRPCDTQIVLMEYSFANSYGKPFVGNYTPPSCDFTNVKIEFTAKARGRQFDRLATMFLGDIEVWRTSTAEPTRAGIVFRYTKDMTPYLSLWKSPQKVIFDLGNIVNELYTSPFNTTLVASFWNEAKPPLTADLILPISKKLGSEGKPSVFNTGDANSSMSVLEILPKNTGRAVVSISANGQIDEEFWWTSVLSNDTETFPNTTGPLIGHSPFREVQLYIDGILAGVVWPFPIIFTGGVAPGLWTPIVGIDAFDLRESEIDITPFVPLLTDGRSHEFSMQIMGYDGPSSNSTSQLVLTGPYWIVSGKIFVYKSEMDTFGLGDHLPPRTTRSSLAISSSSSRVEVPGGNMTLTNGTLPSGNMTLVNATLTYSVVASRSLQIRHPVSGAIWTQDLTFSNKGQFTNFGYTQTNVQSTTGKSFSSAFNTATTFSYPLDATTTTIYPDFPRADSIKITANLSLGLVIDSNAEDGGPVSLYNLVSGPLNLNTMQTGSAMFGNLRNQSYNFGHTEQTFKQRSGGSLYTRQVKASNQTVYFDQIGVGEGIGKSLTIQR</sequence>
<feature type="region of interest" description="Disordered" evidence="1">
    <location>
        <begin position="425"/>
        <end position="447"/>
    </location>
</feature>
<gene>
    <name evidence="4" type="ORF">E6O75_ATG08008</name>
</gene>
<proteinExistence type="predicted"/>
<accession>A0A4Z1P4N1</accession>
<name>A0A4Z1P4N1_9PEZI</name>
<comment type="caution">
    <text evidence="4">The sequence shown here is derived from an EMBL/GenBank/DDBJ whole genome shotgun (WGS) entry which is preliminary data.</text>
</comment>
<feature type="signal peptide" evidence="2">
    <location>
        <begin position="1"/>
        <end position="22"/>
    </location>
</feature>
<protein>
    <submittedName>
        <fullName evidence="4">Putative peptide-n4-(N-acetyl-beta-d-glucosaminyl) asparaginase amidase n</fullName>
    </submittedName>
</protein>
<evidence type="ECO:0000259" key="3">
    <source>
        <dbReference type="Pfam" id="PF12222"/>
    </source>
</evidence>